<feature type="compositionally biased region" description="Polar residues" evidence="1">
    <location>
        <begin position="133"/>
        <end position="149"/>
    </location>
</feature>
<proteinExistence type="predicted"/>
<dbReference type="OrthoDB" id="7374881at2"/>
<dbReference type="KEGG" id="rei:IE4771_CH03279"/>
<sequence length="272" mass="27740">MTRAATVPTLLFVMALLTACNTTDALTPQVGIGDSSGAPPSSPVSQREAEGLAGTRQPVFAAGSQPNGYHPAYNQSQGAYRPGSGAPPTTMQEQADALSRSGASPAASAPIEGQALPPAATGTGSQAQTSQTLDAQPQQTAALTPGASSARGNTVRFLPIIGAPVQAVTPLSRQLGAEARAHGLSIKSSNDTSSDYILKGYLSAFSDDGKVTVVYVWDILDGGGARLHRIQGQESVPTAAADPWAGVPASVMQQIASKTIAEFTSWRQARGG</sequence>
<protein>
    <recommendedName>
        <fullName evidence="5">Lipoprotein</fullName>
    </recommendedName>
</protein>
<feature type="compositionally biased region" description="Low complexity" evidence="1">
    <location>
        <begin position="119"/>
        <end position="132"/>
    </location>
</feature>
<feature type="chain" id="PRO_5001586683" description="Lipoprotein" evidence="2">
    <location>
        <begin position="26"/>
        <end position="272"/>
    </location>
</feature>
<feature type="compositionally biased region" description="Low complexity" evidence="1">
    <location>
        <begin position="97"/>
        <end position="109"/>
    </location>
</feature>
<dbReference type="EMBL" id="CP006986">
    <property type="protein sequence ID" value="AIC28363.1"/>
    <property type="molecule type" value="Genomic_DNA"/>
</dbReference>
<evidence type="ECO:0000256" key="1">
    <source>
        <dbReference type="SAM" id="MobiDB-lite"/>
    </source>
</evidence>
<evidence type="ECO:0000313" key="3">
    <source>
        <dbReference type="EMBL" id="AIC28363.1"/>
    </source>
</evidence>
<dbReference type="RefSeq" id="WP_038690359.1">
    <property type="nucleotide sequence ID" value="NZ_CP006986.1"/>
</dbReference>
<feature type="signal peptide" evidence="2">
    <location>
        <begin position="1"/>
        <end position="25"/>
    </location>
</feature>
<accession>A0A060HZH3</accession>
<gene>
    <name evidence="3" type="ORF">IE4771_CH03279</name>
</gene>
<dbReference type="Proteomes" id="UP000027180">
    <property type="component" value="Chromosome"/>
</dbReference>
<dbReference type="AlphaFoldDB" id="A0A060HZH3"/>
<evidence type="ECO:0008006" key="5">
    <source>
        <dbReference type="Google" id="ProtNLM"/>
    </source>
</evidence>
<dbReference type="PROSITE" id="PS51257">
    <property type="entry name" value="PROKAR_LIPOPROTEIN"/>
    <property type="match status" value="1"/>
</dbReference>
<reference evidence="3 4" key="1">
    <citation type="submission" date="2013-12" db="EMBL/GenBank/DDBJ databases">
        <title>Complete genome sequence of Rhizobium etli bv. mimosae IE4771.</title>
        <authorList>
            <person name="Bustos P."/>
            <person name="Santamaria R.I."/>
            <person name="Lozano L."/>
            <person name="Ormeno-Orrillo E."/>
            <person name="Rogel M.A."/>
            <person name="Romero D."/>
            <person name="Cevallos M.A."/>
            <person name="Martinez-Romero E."/>
            <person name="Gonzalez V."/>
        </authorList>
    </citation>
    <scope>NUCLEOTIDE SEQUENCE [LARGE SCALE GENOMIC DNA]</scope>
    <source>
        <strain evidence="3 4">IE4771</strain>
    </source>
</reference>
<keyword evidence="2" id="KW-0732">Signal</keyword>
<evidence type="ECO:0000313" key="4">
    <source>
        <dbReference type="Proteomes" id="UP000027180"/>
    </source>
</evidence>
<evidence type="ECO:0000256" key="2">
    <source>
        <dbReference type="SAM" id="SignalP"/>
    </source>
</evidence>
<dbReference type="HOGENOM" id="CLU_094105_0_0_5"/>
<name>A0A060HZH3_RHIET</name>
<feature type="region of interest" description="Disordered" evidence="1">
    <location>
        <begin position="31"/>
        <end position="149"/>
    </location>
</feature>
<organism evidence="3 4">
    <name type="scientific">Rhizobium etli bv. mimosae str. IE4771</name>
    <dbReference type="NCBI Taxonomy" id="1432050"/>
    <lineage>
        <taxon>Bacteria</taxon>
        <taxon>Pseudomonadati</taxon>
        <taxon>Pseudomonadota</taxon>
        <taxon>Alphaproteobacteria</taxon>
        <taxon>Hyphomicrobiales</taxon>
        <taxon>Rhizobiaceae</taxon>
        <taxon>Rhizobium/Agrobacterium group</taxon>
        <taxon>Rhizobium</taxon>
    </lineage>
</organism>